<sequence>MYSIDDLHNIDDSFKHHRTLTIFWVGFVVYTIGYTMSITSNPIFMICDLMRLIGIVLFIGSSFLMLSYKFENKYLKFFYTVYLTWLLVVVLRGLDLDYEFLKKTLFNPFSGIFLYFAPLILLIPKPPLFYKMVFKVILLLTLFYLIHIGLSFSEMLDHENAGSRDRLEIFVKTLALSSGFILLTYSYQPKINKIIAALSLLLAVFLAVKMARRGLLFITGVVFIFTFLMFIYSNKQQLIYILFSIPVGALIVGMGYSMLYQSDSLLFKKLKDRATEDTRSGVEEFYYVDMELKDWLIGRGMSGLIAAPMGIEEDSKTPGYREGIETDYLNIILKGGILSFGLLLLIAVPAMFKGFFLSKNSFSKAAAFWILLWLLSIYPSTVTTFTMNYLLVWISIGICYSKSIRNMSDEVLKQYFLLTNSEYKKLLQTIKEPTDLTE</sequence>
<evidence type="ECO:0000313" key="2">
    <source>
        <dbReference type="EMBL" id="VAW12782.1"/>
    </source>
</evidence>
<feature type="transmembrane region" description="Helical" evidence="1">
    <location>
        <begin position="331"/>
        <end position="352"/>
    </location>
</feature>
<feature type="transmembrane region" description="Helical" evidence="1">
    <location>
        <begin position="105"/>
        <end position="123"/>
    </location>
</feature>
<proteinExistence type="predicted"/>
<gene>
    <name evidence="2" type="ORF">MNBD_BACTEROID03-191</name>
</gene>
<feature type="transmembrane region" description="Helical" evidence="1">
    <location>
        <begin position="191"/>
        <end position="208"/>
    </location>
</feature>
<feature type="transmembrane region" description="Helical" evidence="1">
    <location>
        <begin position="129"/>
        <end position="146"/>
    </location>
</feature>
<organism evidence="2">
    <name type="scientific">hydrothermal vent metagenome</name>
    <dbReference type="NCBI Taxonomy" id="652676"/>
    <lineage>
        <taxon>unclassified sequences</taxon>
        <taxon>metagenomes</taxon>
        <taxon>ecological metagenomes</taxon>
    </lineage>
</organism>
<feature type="transmembrane region" description="Helical" evidence="1">
    <location>
        <begin position="74"/>
        <end position="93"/>
    </location>
</feature>
<keyword evidence="1" id="KW-1133">Transmembrane helix</keyword>
<reference evidence="2" key="1">
    <citation type="submission" date="2018-06" db="EMBL/GenBank/DDBJ databases">
        <authorList>
            <person name="Zhirakovskaya E."/>
        </authorList>
    </citation>
    <scope>NUCLEOTIDE SEQUENCE</scope>
</reference>
<dbReference type="AlphaFoldDB" id="A0A3B0TE99"/>
<feature type="transmembrane region" description="Helical" evidence="1">
    <location>
        <begin position="49"/>
        <end position="68"/>
    </location>
</feature>
<keyword evidence="1" id="KW-0472">Membrane</keyword>
<evidence type="ECO:0000256" key="1">
    <source>
        <dbReference type="SAM" id="Phobius"/>
    </source>
</evidence>
<feature type="transmembrane region" description="Helical" evidence="1">
    <location>
        <begin position="215"/>
        <end position="232"/>
    </location>
</feature>
<keyword evidence="1" id="KW-0812">Transmembrane</keyword>
<name>A0A3B0TE99_9ZZZZ</name>
<protein>
    <submittedName>
        <fullName evidence="2">Uncharacterized protein</fullName>
    </submittedName>
</protein>
<dbReference type="EMBL" id="UOEL01000094">
    <property type="protein sequence ID" value="VAW12782.1"/>
    <property type="molecule type" value="Genomic_DNA"/>
</dbReference>
<feature type="transmembrane region" description="Helical" evidence="1">
    <location>
        <begin position="238"/>
        <end position="259"/>
    </location>
</feature>
<feature type="transmembrane region" description="Helical" evidence="1">
    <location>
        <begin position="20"/>
        <end position="37"/>
    </location>
</feature>
<accession>A0A3B0TE99</accession>
<feature type="transmembrane region" description="Helical" evidence="1">
    <location>
        <begin position="367"/>
        <end position="400"/>
    </location>
</feature>